<reference evidence="1 2" key="1">
    <citation type="journal article" date="2023" name="Arcadia Sci">
        <title>De novo assembly of a long-read Amblyomma americanum tick genome.</title>
        <authorList>
            <person name="Chou S."/>
            <person name="Poskanzer K.E."/>
            <person name="Rollins M."/>
            <person name="Thuy-Boun P.S."/>
        </authorList>
    </citation>
    <scope>NUCLEOTIDE SEQUENCE [LARGE SCALE GENOMIC DNA]</scope>
    <source>
        <strain evidence="1">F_SG_1</strain>
        <tissue evidence="1">Salivary glands</tissue>
    </source>
</reference>
<accession>A0AAQ4D3A8</accession>
<dbReference type="AlphaFoldDB" id="A0AAQ4D3A8"/>
<evidence type="ECO:0000313" key="2">
    <source>
        <dbReference type="Proteomes" id="UP001321473"/>
    </source>
</evidence>
<keyword evidence="2" id="KW-1185">Reference proteome</keyword>
<name>A0AAQ4D3A8_AMBAM</name>
<organism evidence="1 2">
    <name type="scientific">Amblyomma americanum</name>
    <name type="common">Lone star tick</name>
    <dbReference type="NCBI Taxonomy" id="6943"/>
    <lineage>
        <taxon>Eukaryota</taxon>
        <taxon>Metazoa</taxon>
        <taxon>Ecdysozoa</taxon>
        <taxon>Arthropoda</taxon>
        <taxon>Chelicerata</taxon>
        <taxon>Arachnida</taxon>
        <taxon>Acari</taxon>
        <taxon>Parasitiformes</taxon>
        <taxon>Ixodida</taxon>
        <taxon>Ixodoidea</taxon>
        <taxon>Ixodidae</taxon>
        <taxon>Amblyomminae</taxon>
        <taxon>Amblyomma</taxon>
    </lineage>
</organism>
<dbReference type="EMBL" id="JARKHS020035761">
    <property type="protein sequence ID" value="KAK8756948.1"/>
    <property type="molecule type" value="Genomic_DNA"/>
</dbReference>
<proteinExistence type="predicted"/>
<comment type="caution">
    <text evidence="1">The sequence shown here is derived from an EMBL/GenBank/DDBJ whole genome shotgun (WGS) entry which is preliminary data.</text>
</comment>
<sequence length="81" mass="9200">MEVFSKHLSPKLSGETSTFAASLVFEYVVFLEHFDWLAHAAYYAPLTSVSTLRPKLRIQTWRAWLQHFPSQKIGSGVKTSA</sequence>
<evidence type="ECO:0000313" key="1">
    <source>
        <dbReference type="EMBL" id="KAK8756948.1"/>
    </source>
</evidence>
<protein>
    <submittedName>
        <fullName evidence="1">Uncharacterized protein</fullName>
    </submittedName>
</protein>
<gene>
    <name evidence="1" type="ORF">V5799_000347</name>
</gene>
<dbReference type="Proteomes" id="UP001321473">
    <property type="component" value="Unassembled WGS sequence"/>
</dbReference>